<dbReference type="GO" id="GO:0000166">
    <property type="term" value="F:nucleotide binding"/>
    <property type="evidence" value="ECO:0007669"/>
    <property type="project" value="InterPro"/>
</dbReference>
<name>A0AAW3T0Q5_9MICO</name>
<comment type="caution">
    <text evidence="4">The sequence shown here is derived from an EMBL/GenBank/DDBJ whole genome shotgun (WGS) entry which is preliminary data.</text>
</comment>
<dbReference type="PANTHER" id="PTHR43249:SF1">
    <property type="entry name" value="D-GLUCOSIDE 3-DEHYDROGENASE"/>
    <property type="match status" value="1"/>
</dbReference>
<dbReference type="Proteomes" id="UP000590225">
    <property type="component" value="Unassembled WGS sequence"/>
</dbReference>
<protein>
    <submittedName>
        <fullName evidence="4">Dehydrogenase</fullName>
    </submittedName>
</protein>
<evidence type="ECO:0000313" key="5">
    <source>
        <dbReference type="Proteomes" id="UP000590225"/>
    </source>
</evidence>
<keyword evidence="1" id="KW-0520">NAD</keyword>
<dbReference type="Gene3D" id="3.30.360.10">
    <property type="entry name" value="Dihydrodipicolinate Reductase, domain 2"/>
    <property type="match status" value="1"/>
</dbReference>
<evidence type="ECO:0000256" key="1">
    <source>
        <dbReference type="ARBA" id="ARBA00023027"/>
    </source>
</evidence>
<dbReference type="InterPro" id="IPR055170">
    <property type="entry name" value="GFO_IDH_MocA-like_dom"/>
</dbReference>
<dbReference type="PANTHER" id="PTHR43249">
    <property type="entry name" value="UDP-N-ACETYL-2-AMINO-2-DEOXY-D-GLUCURONATE OXIDASE"/>
    <property type="match status" value="1"/>
</dbReference>
<feature type="domain" description="GFO/IDH/MocA-like oxidoreductase" evidence="3">
    <location>
        <begin position="133"/>
        <end position="257"/>
    </location>
</feature>
<dbReference type="Gene3D" id="3.40.50.720">
    <property type="entry name" value="NAD(P)-binding Rossmann-like Domain"/>
    <property type="match status" value="1"/>
</dbReference>
<evidence type="ECO:0000259" key="3">
    <source>
        <dbReference type="Pfam" id="PF22725"/>
    </source>
</evidence>
<dbReference type="EMBL" id="JACGXP010000001">
    <property type="protein sequence ID" value="MBA8989031.1"/>
    <property type="molecule type" value="Genomic_DNA"/>
</dbReference>
<dbReference type="RefSeq" id="WP_182514931.1">
    <property type="nucleotide sequence ID" value="NZ_JACGXP010000001.1"/>
</dbReference>
<dbReference type="Pfam" id="PF01408">
    <property type="entry name" value="GFO_IDH_MocA"/>
    <property type="match status" value="1"/>
</dbReference>
<proteinExistence type="predicted"/>
<dbReference type="InterPro" id="IPR036291">
    <property type="entry name" value="NAD(P)-bd_dom_sf"/>
</dbReference>
<dbReference type="SUPFAM" id="SSF55347">
    <property type="entry name" value="Glyceraldehyde-3-phosphate dehydrogenase-like, C-terminal domain"/>
    <property type="match status" value="1"/>
</dbReference>
<dbReference type="SUPFAM" id="SSF51735">
    <property type="entry name" value="NAD(P)-binding Rossmann-fold domains"/>
    <property type="match status" value="1"/>
</dbReference>
<organism evidence="4 5">
    <name type="scientific">Curtobacterium pusillum</name>
    <dbReference type="NCBI Taxonomy" id="69373"/>
    <lineage>
        <taxon>Bacteria</taxon>
        <taxon>Bacillati</taxon>
        <taxon>Actinomycetota</taxon>
        <taxon>Actinomycetes</taxon>
        <taxon>Micrococcales</taxon>
        <taxon>Microbacteriaceae</taxon>
        <taxon>Curtobacterium</taxon>
    </lineage>
</organism>
<reference evidence="4 5" key="1">
    <citation type="submission" date="2020-07" db="EMBL/GenBank/DDBJ databases">
        <title>Above-ground endophytic microbial communities from plants in different locations in the United States.</title>
        <authorList>
            <person name="Frank C."/>
        </authorList>
    </citation>
    <scope>NUCLEOTIDE SEQUENCE [LARGE SCALE GENOMIC DNA]</scope>
    <source>
        <strain evidence="4 5">WPL5_2</strain>
    </source>
</reference>
<sequence>MSAPTPLRVALVGCGDISALHLDAIASAPDSVLVAACDVISDRADAVARAHGALPFDDWEVMLDEVRPDVLHVCTPHHLHAPIAVRALQLGTNVLTEKPLAHSVDAGAALVAAAAESTAQLGVCFQNRYNGPVQMLRSKLAAGDLGVPQHAAATVLWHRTAEYYAASPWRGRWDTAGGGLLMNQAIHTLDLAQWLLGDVVGVQGHATTRHLGGAIEVEDTAEMLLTHESGATTAFYATLAHGRNAPVDIEIVTDEAVVRLRDDLTVTWHDGTTELLAEAPPVVGERGYWGVSHSALIADFYRCVHEGVPFWIDGAEADKTLRVIQSVYDQTYPDRQPQR</sequence>
<evidence type="ECO:0000259" key="2">
    <source>
        <dbReference type="Pfam" id="PF01408"/>
    </source>
</evidence>
<gene>
    <name evidence="4" type="ORF">FHW23_000263</name>
</gene>
<dbReference type="AlphaFoldDB" id="A0AAW3T0Q5"/>
<dbReference type="InterPro" id="IPR000683">
    <property type="entry name" value="Gfo/Idh/MocA-like_OxRdtase_N"/>
</dbReference>
<feature type="domain" description="Gfo/Idh/MocA-like oxidoreductase N-terminal" evidence="2">
    <location>
        <begin position="7"/>
        <end position="123"/>
    </location>
</feature>
<dbReference type="InterPro" id="IPR052515">
    <property type="entry name" value="Gfo/Idh/MocA_Oxidoreductase"/>
</dbReference>
<accession>A0AAW3T0Q5</accession>
<evidence type="ECO:0000313" key="4">
    <source>
        <dbReference type="EMBL" id="MBA8989031.1"/>
    </source>
</evidence>
<dbReference type="Pfam" id="PF22725">
    <property type="entry name" value="GFO_IDH_MocA_C3"/>
    <property type="match status" value="1"/>
</dbReference>